<evidence type="ECO:0000313" key="2">
    <source>
        <dbReference type="Proteomes" id="UP000283482"/>
    </source>
</evidence>
<accession>A0A413V153</accession>
<evidence type="ECO:0000313" key="1">
    <source>
        <dbReference type="EMBL" id="RHB27264.1"/>
    </source>
</evidence>
<comment type="caution">
    <text evidence="1">The sequence shown here is derived from an EMBL/GenBank/DDBJ whole genome shotgun (WGS) entry which is preliminary data.</text>
</comment>
<dbReference type="EMBL" id="QSGN01000031">
    <property type="protein sequence ID" value="RHB27264.1"/>
    <property type="molecule type" value="Genomic_DNA"/>
</dbReference>
<organism evidence="1 2">
    <name type="scientific">Bacteroides stercoris</name>
    <dbReference type="NCBI Taxonomy" id="46506"/>
    <lineage>
        <taxon>Bacteria</taxon>
        <taxon>Pseudomonadati</taxon>
        <taxon>Bacteroidota</taxon>
        <taxon>Bacteroidia</taxon>
        <taxon>Bacteroidales</taxon>
        <taxon>Bacteroidaceae</taxon>
        <taxon>Bacteroides</taxon>
    </lineage>
</organism>
<protein>
    <recommendedName>
        <fullName evidence="3">NUMOD4 domain-containing protein</fullName>
    </recommendedName>
</protein>
<reference evidence="1 2" key="1">
    <citation type="submission" date="2018-08" db="EMBL/GenBank/DDBJ databases">
        <title>A genome reference for cultivated species of the human gut microbiota.</title>
        <authorList>
            <person name="Zou Y."/>
            <person name="Xue W."/>
            <person name="Luo G."/>
        </authorList>
    </citation>
    <scope>NUCLEOTIDE SEQUENCE [LARGE SCALE GENOMIC DNA]</scope>
    <source>
        <strain evidence="1 2">AM40-34</strain>
    </source>
</reference>
<dbReference type="Proteomes" id="UP000283482">
    <property type="component" value="Unassembled WGS sequence"/>
</dbReference>
<dbReference type="RefSeq" id="WP_117907350.1">
    <property type="nucleotide sequence ID" value="NZ_QSGN01000031.1"/>
</dbReference>
<proteinExistence type="predicted"/>
<evidence type="ECO:0008006" key="3">
    <source>
        <dbReference type="Google" id="ProtNLM"/>
    </source>
</evidence>
<name>A0A413V153_BACSE</name>
<dbReference type="AlphaFoldDB" id="A0A413V153"/>
<sequence length="226" mass="26625">MSENIINKNSWYSIPGFPNYEINGKGIVRYLNGKELRLIPGKGYSLYRNREQRYIRPARLLYAVSHGICPTEVKGAVVLNVGESLKVMTRTEYIHLVNQKRKRGLLSIGEAQEYYRKAVAFSTMMLRYYETRDLTDVASEISKYENEAKCYIRKMNYSINRDTINESWDEIYFNILTKITEGRISIIEPRSYIFKSIRVYFTMLRKSKSRIVSFNNLFKQISRDTL</sequence>
<gene>
    <name evidence="1" type="ORF">DW889_11965</name>
</gene>